<dbReference type="FunCoup" id="D1C7P3">
    <property type="interactions" value="267"/>
</dbReference>
<keyword evidence="2 8" id="KW-0808">Transferase</keyword>
<keyword evidence="3 8" id="KW-0547">Nucleotide-binding</keyword>
<gene>
    <name evidence="8" type="primary">cmk</name>
    <name evidence="10" type="ordered locus">Sthe_0437</name>
</gene>
<dbReference type="eggNOG" id="COG0283">
    <property type="taxonomic scope" value="Bacteria"/>
</dbReference>
<dbReference type="HOGENOM" id="CLU_079959_0_2_0"/>
<dbReference type="KEGG" id="sti:Sthe_0437"/>
<proteinExistence type="inferred from homology"/>
<dbReference type="EMBL" id="CP001823">
    <property type="protein sequence ID" value="ACZ37876.1"/>
    <property type="molecule type" value="Genomic_DNA"/>
</dbReference>
<dbReference type="GO" id="GO:0036430">
    <property type="term" value="F:CMP kinase activity"/>
    <property type="evidence" value="ECO:0007669"/>
    <property type="project" value="RHEA"/>
</dbReference>
<keyword evidence="11" id="KW-1185">Reference proteome</keyword>
<dbReference type="GO" id="GO:0005829">
    <property type="term" value="C:cytosol"/>
    <property type="evidence" value="ECO:0007669"/>
    <property type="project" value="TreeGrafter"/>
</dbReference>
<dbReference type="SUPFAM" id="SSF52540">
    <property type="entry name" value="P-loop containing nucleoside triphosphate hydrolases"/>
    <property type="match status" value="1"/>
</dbReference>
<feature type="binding site" evidence="8">
    <location>
        <begin position="12"/>
        <end position="20"/>
    </location>
    <ligand>
        <name>ATP</name>
        <dbReference type="ChEBI" id="CHEBI:30616"/>
    </ligand>
</feature>
<reference evidence="11" key="1">
    <citation type="submission" date="2009-11" db="EMBL/GenBank/DDBJ databases">
        <title>The complete chromosome 1 of Sphaerobacter thermophilus DSM 20745.</title>
        <authorList>
            <person name="Lucas S."/>
            <person name="Copeland A."/>
            <person name="Lapidus A."/>
            <person name="Glavina del Rio T."/>
            <person name="Dalin E."/>
            <person name="Tice H."/>
            <person name="Bruce D."/>
            <person name="Goodwin L."/>
            <person name="Pitluck S."/>
            <person name="Kyrpides N."/>
            <person name="Mavromatis K."/>
            <person name="Ivanova N."/>
            <person name="Mikhailova N."/>
            <person name="LaButti K.M."/>
            <person name="Clum A."/>
            <person name="Sun H.I."/>
            <person name="Brettin T."/>
            <person name="Detter J.C."/>
            <person name="Han C."/>
            <person name="Larimer F."/>
            <person name="Land M."/>
            <person name="Hauser L."/>
            <person name="Markowitz V."/>
            <person name="Cheng J.F."/>
            <person name="Hugenholtz P."/>
            <person name="Woyke T."/>
            <person name="Wu D."/>
            <person name="Steenblock K."/>
            <person name="Schneider S."/>
            <person name="Pukall R."/>
            <person name="Goeker M."/>
            <person name="Klenk H.P."/>
            <person name="Eisen J.A."/>
        </authorList>
    </citation>
    <scope>NUCLEOTIDE SEQUENCE [LARGE SCALE GENOMIC DNA]</scope>
    <source>
        <strain evidence="11">ATCC 49802 / DSM 20745 / S 6022</strain>
    </source>
</reference>
<accession>D1C7P3</accession>
<evidence type="ECO:0000259" key="9">
    <source>
        <dbReference type="Pfam" id="PF02224"/>
    </source>
</evidence>
<dbReference type="Gene3D" id="3.40.50.300">
    <property type="entry name" value="P-loop containing nucleotide triphosphate hydrolases"/>
    <property type="match status" value="1"/>
</dbReference>
<comment type="similarity">
    <text evidence="1 8">Belongs to the cytidylate kinase family. Type 1 subfamily.</text>
</comment>
<reference evidence="10 11" key="2">
    <citation type="journal article" date="2010" name="Stand. Genomic Sci.">
        <title>Complete genome sequence of Desulfohalobium retbaense type strain (HR(100)).</title>
        <authorList>
            <person name="Spring S."/>
            <person name="Nolan M."/>
            <person name="Lapidus A."/>
            <person name="Glavina Del Rio T."/>
            <person name="Copeland A."/>
            <person name="Tice H."/>
            <person name="Cheng J.F."/>
            <person name="Lucas S."/>
            <person name="Land M."/>
            <person name="Chen F."/>
            <person name="Bruce D."/>
            <person name="Goodwin L."/>
            <person name="Pitluck S."/>
            <person name="Ivanova N."/>
            <person name="Mavromatis K."/>
            <person name="Mikhailova N."/>
            <person name="Pati A."/>
            <person name="Chen A."/>
            <person name="Palaniappan K."/>
            <person name="Hauser L."/>
            <person name="Chang Y.J."/>
            <person name="Jeffries C.D."/>
            <person name="Munk C."/>
            <person name="Kiss H."/>
            <person name="Chain P."/>
            <person name="Han C."/>
            <person name="Brettin T."/>
            <person name="Detter J.C."/>
            <person name="Schuler E."/>
            <person name="Goker M."/>
            <person name="Rohde M."/>
            <person name="Bristow J."/>
            <person name="Eisen J.A."/>
            <person name="Markowitz V."/>
            <person name="Hugenholtz P."/>
            <person name="Kyrpides N.C."/>
            <person name="Klenk H.P."/>
        </authorList>
    </citation>
    <scope>NUCLEOTIDE SEQUENCE [LARGE SCALE GENOMIC DNA]</scope>
    <source>
        <strain evidence="11">ATCC 49802 / DSM 20745 / S 6022</strain>
    </source>
</reference>
<dbReference type="GO" id="GO:0006220">
    <property type="term" value="P:pyrimidine nucleotide metabolic process"/>
    <property type="evidence" value="ECO:0007669"/>
    <property type="project" value="UniProtKB-UniRule"/>
</dbReference>
<sequence length="227" mass="24720">MPGDRLVVAIDGPAAAGKTTVASAAARRLDALFFDTGVIYRALTLAALRHGVAPEDGLRLAGLARHLDIQVKPPSQPDGRFYDVWLEGEDVTQQLRDPEVDRAVSAVSAHPAVRRALLDVQRRIARSGRVVLTGRDIGTVVVPDADVKIWLDASLEERARRRQRDLAAQGIERSLDEVMEEMERRDRADAERAIAPMKPAKDAVVIVTDGRSVEEVVEEIVRLAGGG</sequence>
<comment type="catalytic activity">
    <reaction evidence="7 8">
        <text>CMP + ATP = CDP + ADP</text>
        <dbReference type="Rhea" id="RHEA:11600"/>
        <dbReference type="ChEBI" id="CHEBI:30616"/>
        <dbReference type="ChEBI" id="CHEBI:58069"/>
        <dbReference type="ChEBI" id="CHEBI:60377"/>
        <dbReference type="ChEBI" id="CHEBI:456216"/>
        <dbReference type="EC" id="2.7.4.25"/>
    </reaction>
</comment>
<evidence type="ECO:0000256" key="5">
    <source>
        <dbReference type="ARBA" id="ARBA00022840"/>
    </source>
</evidence>
<dbReference type="HAMAP" id="MF_00238">
    <property type="entry name" value="Cytidyl_kinase_type1"/>
    <property type="match status" value="1"/>
</dbReference>
<dbReference type="GO" id="GO:0015949">
    <property type="term" value="P:nucleobase-containing small molecule interconversion"/>
    <property type="evidence" value="ECO:0007669"/>
    <property type="project" value="TreeGrafter"/>
</dbReference>
<evidence type="ECO:0000256" key="2">
    <source>
        <dbReference type="ARBA" id="ARBA00022679"/>
    </source>
</evidence>
<comment type="subcellular location">
    <subcellularLocation>
        <location evidence="8">Cytoplasm</location>
    </subcellularLocation>
</comment>
<dbReference type="NCBIfam" id="TIGR00017">
    <property type="entry name" value="cmk"/>
    <property type="match status" value="1"/>
</dbReference>
<dbReference type="PANTHER" id="PTHR21299:SF2">
    <property type="entry name" value="CYTIDYLATE KINASE"/>
    <property type="match status" value="1"/>
</dbReference>
<dbReference type="GO" id="GO:0005524">
    <property type="term" value="F:ATP binding"/>
    <property type="evidence" value="ECO:0007669"/>
    <property type="project" value="UniProtKB-UniRule"/>
</dbReference>
<dbReference type="Proteomes" id="UP000002027">
    <property type="component" value="Chromosome 1"/>
</dbReference>
<keyword evidence="8" id="KW-0963">Cytoplasm</keyword>
<dbReference type="EC" id="2.7.4.25" evidence="8"/>
<dbReference type="InterPro" id="IPR027417">
    <property type="entry name" value="P-loop_NTPase"/>
</dbReference>
<dbReference type="AlphaFoldDB" id="D1C7P3"/>
<comment type="catalytic activity">
    <reaction evidence="6 8">
        <text>dCMP + ATP = dCDP + ADP</text>
        <dbReference type="Rhea" id="RHEA:25094"/>
        <dbReference type="ChEBI" id="CHEBI:30616"/>
        <dbReference type="ChEBI" id="CHEBI:57566"/>
        <dbReference type="ChEBI" id="CHEBI:58593"/>
        <dbReference type="ChEBI" id="CHEBI:456216"/>
        <dbReference type="EC" id="2.7.4.25"/>
    </reaction>
</comment>
<dbReference type="PANTHER" id="PTHR21299">
    <property type="entry name" value="CYTIDYLATE KINASE/PANTOATE-BETA-ALANINE LIGASE"/>
    <property type="match status" value="1"/>
</dbReference>
<dbReference type="GO" id="GO:0036431">
    <property type="term" value="F:dCMP kinase activity"/>
    <property type="evidence" value="ECO:0007669"/>
    <property type="project" value="InterPro"/>
</dbReference>
<evidence type="ECO:0000256" key="3">
    <source>
        <dbReference type="ARBA" id="ARBA00022741"/>
    </source>
</evidence>
<keyword evidence="5 8" id="KW-0067">ATP-binding</keyword>
<dbReference type="STRING" id="479434.Sthe_0437"/>
<organism evidence="10 11">
    <name type="scientific">Sphaerobacter thermophilus (strain ATCC 49802 / DSM 20745 / KCCM 41009 / NCIMB 13125 / S 6022)</name>
    <dbReference type="NCBI Taxonomy" id="479434"/>
    <lineage>
        <taxon>Bacteria</taxon>
        <taxon>Pseudomonadati</taxon>
        <taxon>Thermomicrobiota</taxon>
        <taxon>Thermomicrobia</taxon>
        <taxon>Sphaerobacterales</taxon>
        <taxon>Sphaerobacterineae</taxon>
        <taxon>Sphaerobacteraceae</taxon>
        <taxon>Sphaerobacter</taxon>
    </lineage>
</organism>
<evidence type="ECO:0000256" key="8">
    <source>
        <dbReference type="HAMAP-Rule" id="MF_00238"/>
    </source>
</evidence>
<protein>
    <recommendedName>
        <fullName evidence="8">Cytidylate kinase</fullName>
        <shortName evidence="8">CK</shortName>
        <ecNumber evidence="8">2.7.4.25</ecNumber>
    </recommendedName>
    <alternativeName>
        <fullName evidence="8">Cytidine monophosphate kinase</fullName>
        <shortName evidence="8">CMP kinase</shortName>
    </alternativeName>
</protein>
<name>D1C7P3_SPHTD</name>
<dbReference type="Pfam" id="PF02224">
    <property type="entry name" value="Cytidylate_kin"/>
    <property type="match status" value="1"/>
</dbReference>
<evidence type="ECO:0000256" key="6">
    <source>
        <dbReference type="ARBA" id="ARBA00047615"/>
    </source>
</evidence>
<evidence type="ECO:0000256" key="1">
    <source>
        <dbReference type="ARBA" id="ARBA00009427"/>
    </source>
</evidence>
<dbReference type="InParanoid" id="D1C7P3"/>
<evidence type="ECO:0000256" key="4">
    <source>
        <dbReference type="ARBA" id="ARBA00022777"/>
    </source>
</evidence>
<evidence type="ECO:0000313" key="11">
    <source>
        <dbReference type="Proteomes" id="UP000002027"/>
    </source>
</evidence>
<dbReference type="CDD" id="cd02020">
    <property type="entry name" value="CMPK"/>
    <property type="match status" value="1"/>
</dbReference>
<evidence type="ECO:0000256" key="7">
    <source>
        <dbReference type="ARBA" id="ARBA00048478"/>
    </source>
</evidence>
<dbReference type="InterPro" id="IPR003136">
    <property type="entry name" value="Cytidylate_kin"/>
</dbReference>
<feature type="domain" description="Cytidylate kinase" evidence="9">
    <location>
        <begin position="8"/>
        <end position="223"/>
    </location>
</feature>
<dbReference type="InterPro" id="IPR011994">
    <property type="entry name" value="Cytidylate_kinase_dom"/>
</dbReference>
<evidence type="ECO:0000313" key="10">
    <source>
        <dbReference type="EMBL" id="ACZ37876.1"/>
    </source>
</evidence>
<keyword evidence="4 8" id="KW-0418">Kinase</keyword>
<dbReference type="OrthoDB" id="9807434at2"/>